<organism evidence="1">
    <name type="scientific">Cedratvirus Zaza IHUMI</name>
    <dbReference type="NCBI Taxonomy" id="2126979"/>
    <lineage>
        <taxon>Viruses</taxon>
        <taxon>Pithoviruses</taxon>
    </lineage>
</organism>
<proteinExistence type="predicted"/>
<keyword evidence="1" id="KW-0472">Membrane</keyword>
<name>A0A2R8FD98_9VIRU</name>
<dbReference type="EMBL" id="LT994652">
    <property type="protein sequence ID" value="SPN78936.1"/>
    <property type="molecule type" value="Genomic_DNA"/>
</dbReference>
<sequence length="143" mass="16449">MKLFDRIGFFFFFLRALFLAKIYEYLFPVRRIGNVLQVTYYEGQIKRQVHLPNALSLNPSVMAYVVKDGEKIDITQSGNVPFLVSCSDFGAEKLVICDLEDDQVYRGRQIPGKKENIVTCNHTQDSTDIQGCTHTQGYRGHYE</sequence>
<dbReference type="Proteomes" id="UP000270547">
    <property type="component" value="Segment"/>
</dbReference>
<gene>
    <name evidence="1" type="ORF">ZAZAV_86</name>
</gene>
<reference evidence="1" key="1">
    <citation type="submission" date="2018-03" db="EMBL/GenBank/DDBJ databases">
        <authorList>
            <consortium name="Urmite Genomes"/>
        </authorList>
    </citation>
    <scope>NUCLEOTIDE SEQUENCE [LARGE SCALE GENOMIC DNA]</scope>
    <source>
        <strain evidence="1">IHUMI-S29</strain>
    </source>
</reference>
<evidence type="ECO:0000313" key="1">
    <source>
        <dbReference type="EMBL" id="SPN78936.1"/>
    </source>
</evidence>
<accession>A0A2R8FD98</accession>
<protein>
    <submittedName>
        <fullName evidence="1">Transmembrane domain-containing protein</fullName>
    </submittedName>
</protein>
<keyword evidence="1" id="KW-0812">Transmembrane</keyword>